<protein>
    <submittedName>
        <fullName evidence="1">Uncharacterized protein</fullName>
    </submittedName>
</protein>
<accession>A0ABU7BQS8</accession>
<evidence type="ECO:0000313" key="2">
    <source>
        <dbReference type="Proteomes" id="UP001345963"/>
    </source>
</evidence>
<keyword evidence="2" id="KW-1185">Reference proteome</keyword>
<reference evidence="1 2" key="1">
    <citation type="submission" date="2021-07" db="EMBL/GenBank/DDBJ databases">
        <authorList>
            <person name="Palmer J.M."/>
        </authorList>
    </citation>
    <scope>NUCLEOTIDE SEQUENCE [LARGE SCALE GENOMIC DNA]</scope>
    <source>
        <strain evidence="1 2">AT_MEX2019</strain>
        <tissue evidence="1">Muscle</tissue>
    </source>
</reference>
<sequence>MFLIIMYMWKCPCVYEKELNYENIYVRESFSLCVCLRTKVREGCGCIIAQCSKESSGGSGGRGGLKEGCRPSGRLQMWGYCTDSPGPLWAYALPTTTSSALQQPAFVVWLECVDKKEGEVERV</sequence>
<evidence type="ECO:0000313" key="1">
    <source>
        <dbReference type="EMBL" id="MED6253007.1"/>
    </source>
</evidence>
<comment type="caution">
    <text evidence="1">The sequence shown here is derived from an EMBL/GenBank/DDBJ whole genome shotgun (WGS) entry which is preliminary data.</text>
</comment>
<dbReference type="Proteomes" id="UP001345963">
    <property type="component" value="Unassembled WGS sequence"/>
</dbReference>
<gene>
    <name evidence="1" type="ORF">ATANTOWER_020704</name>
</gene>
<organism evidence="1 2">
    <name type="scientific">Ataeniobius toweri</name>
    <dbReference type="NCBI Taxonomy" id="208326"/>
    <lineage>
        <taxon>Eukaryota</taxon>
        <taxon>Metazoa</taxon>
        <taxon>Chordata</taxon>
        <taxon>Craniata</taxon>
        <taxon>Vertebrata</taxon>
        <taxon>Euteleostomi</taxon>
        <taxon>Actinopterygii</taxon>
        <taxon>Neopterygii</taxon>
        <taxon>Teleostei</taxon>
        <taxon>Neoteleostei</taxon>
        <taxon>Acanthomorphata</taxon>
        <taxon>Ovalentaria</taxon>
        <taxon>Atherinomorphae</taxon>
        <taxon>Cyprinodontiformes</taxon>
        <taxon>Goodeidae</taxon>
        <taxon>Ataeniobius</taxon>
    </lineage>
</organism>
<proteinExistence type="predicted"/>
<name>A0ABU7BQS8_9TELE</name>
<dbReference type="EMBL" id="JAHUTI010063414">
    <property type="protein sequence ID" value="MED6253007.1"/>
    <property type="molecule type" value="Genomic_DNA"/>
</dbReference>